<evidence type="ECO:0000313" key="2">
    <source>
        <dbReference type="EMBL" id="GMG39265.1"/>
    </source>
</evidence>
<evidence type="ECO:0000256" key="1">
    <source>
        <dbReference type="SAM" id="MobiDB-lite"/>
    </source>
</evidence>
<organism evidence="2 3">
    <name type="scientific">Ambrosiozyma monospora</name>
    <name type="common">Yeast</name>
    <name type="synonym">Endomycopsis monosporus</name>
    <dbReference type="NCBI Taxonomy" id="43982"/>
    <lineage>
        <taxon>Eukaryota</taxon>
        <taxon>Fungi</taxon>
        <taxon>Dikarya</taxon>
        <taxon>Ascomycota</taxon>
        <taxon>Saccharomycotina</taxon>
        <taxon>Pichiomycetes</taxon>
        <taxon>Pichiales</taxon>
        <taxon>Pichiaceae</taxon>
        <taxon>Ambrosiozyma</taxon>
    </lineage>
</organism>
<keyword evidence="3" id="KW-1185">Reference proteome</keyword>
<proteinExistence type="predicted"/>
<feature type="region of interest" description="Disordered" evidence="1">
    <location>
        <begin position="1"/>
        <end position="22"/>
    </location>
</feature>
<sequence>MDEECKKSKKSRSRKKNTTIDEDDDVIMNDDIGAGDDINSKQKEKCSAQDIDNGTASLETFFEHHITEKSDIIETFAFTTIFSIPQDLVSEGMIRLKHHEGLTIEKDALAQSKRLSEEYNLIWNQIESELHFNKVLSESIVKFRKILKFSIQLRKKVNLIDLTHMPKNDTHEMLVALSPLRETYRYLIVELSSAYETLVNVRPQLKDEKVTSFGNKADDVYLNDVVSGLLKKVSASPDVNDLSPDTHSNLELLKRLDNTLNQKSK</sequence>
<feature type="compositionally biased region" description="Basic residues" evidence="1">
    <location>
        <begin position="7"/>
        <end position="17"/>
    </location>
</feature>
<dbReference type="Proteomes" id="UP001165063">
    <property type="component" value="Unassembled WGS sequence"/>
</dbReference>
<reference evidence="2" key="1">
    <citation type="submission" date="2023-04" db="EMBL/GenBank/DDBJ databases">
        <title>Ambrosiozyma monospora NBRC 1965.</title>
        <authorList>
            <person name="Ichikawa N."/>
            <person name="Sato H."/>
            <person name="Tonouchi N."/>
        </authorList>
    </citation>
    <scope>NUCLEOTIDE SEQUENCE</scope>
    <source>
        <strain evidence="2">NBRC 1965</strain>
    </source>
</reference>
<dbReference type="EMBL" id="BSXU01002770">
    <property type="protein sequence ID" value="GMG39265.1"/>
    <property type="molecule type" value="Genomic_DNA"/>
</dbReference>
<dbReference type="GO" id="GO:0000278">
    <property type="term" value="P:mitotic cell cycle"/>
    <property type="evidence" value="ECO:0007669"/>
    <property type="project" value="InterPro"/>
</dbReference>
<dbReference type="GO" id="GO:0005634">
    <property type="term" value="C:nucleus"/>
    <property type="evidence" value="ECO:0007669"/>
    <property type="project" value="InterPro"/>
</dbReference>
<dbReference type="GO" id="GO:0000775">
    <property type="term" value="C:chromosome, centromeric region"/>
    <property type="evidence" value="ECO:0007669"/>
    <property type="project" value="InterPro"/>
</dbReference>
<accession>A0A9W6YZH8</accession>
<comment type="caution">
    <text evidence="2">The sequence shown here is derived from an EMBL/GenBank/DDBJ whole genome shotgun (WGS) entry which is preliminary data.</text>
</comment>
<name>A0A9W6YZH8_AMBMO</name>
<dbReference type="InterPro" id="IPR008685">
    <property type="entry name" value="Centromere_Mis12"/>
</dbReference>
<dbReference type="OrthoDB" id="1884855at2759"/>
<dbReference type="AlphaFoldDB" id="A0A9W6YZH8"/>
<protein>
    <submittedName>
        <fullName evidence="2">Unnamed protein product</fullName>
    </submittedName>
</protein>
<evidence type="ECO:0000313" key="3">
    <source>
        <dbReference type="Proteomes" id="UP001165063"/>
    </source>
</evidence>
<gene>
    <name evidence="2" type="ORF">Amon01_000519600</name>
</gene>
<dbReference type="Pfam" id="PF05859">
    <property type="entry name" value="Mis12"/>
    <property type="match status" value="1"/>
</dbReference>